<feature type="domain" description="TonB-dependent receptor plug" evidence="2">
    <location>
        <begin position="86"/>
        <end position="160"/>
    </location>
</feature>
<dbReference type="EMBL" id="JBHTEK010000001">
    <property type="protein sequence ID" value="MFC7668136.1"/>
    <property type="molecule type" value="Genomic_DNA"/>
</dbReference>
<sequence>MPGATVRLLNTVVGTSSGGDGRFSIEASLAPGTYQLEISSVGYRAVRRPVTLGTETTVAIGDAALTEDRVGLNEVVVTGTSVATSKRQLGNTIATVSGDELRTAVPTQIDQALQGKFAGVQITQNSGNPAGGISVRLRGPSTVGGSSDPLYIIDGVLVNNDSPACSTWAATPKTGWSTSAPTTSSALR</sequence>
<dbReference type="PROSITE" id="PS52016">
    <property type="entry name" value="TONB_DEPENDENT_REC_3"/>
    <property type="match status" value="1"/>
</dbReference>
<dbReference type="InterPro" id="IPR039426">
    <property type="entry name" value="TonB-dep_rcpt-like"/>
</dbReference>
<proteinExistence type="inferred from homology"/>
<comment type="subcellular location">
    <subcellularLocation>
        <location evidence="1">Cell outer membrane</location>
        <topology evidence="1">Multi-pass membrane protein</topology>
    </subcellularLocation>
</comment>
<dbReference type="SUPFAM" id="SSF49464">
    <property type="entry name" value="Carboxypeptidase regulatory domain-like"/>
    <property type="match status" value="1"/>
</dbReference>
<evidence type="ECO:0000313" key="4">
    <source>
        <dbReference type="Proteomes" id="UP001596513"/>
    </source>
</evidence>
<comment type="caution">
    <text evidence="3">The sequence shown here is derived from an EMBL/GenBank/DDBJ whole genome shotgun (WGS) entry which is preliminary data.</text>
</comment>
<keyword evidence="1" id="KW-0472">Membrane</keyword>
<dbReference type="InterPro" id="IPR037066">
    <property type="entry name" value="Plug_dom_sf"/>
</dbReference>
<organism evidence="3 4">
    <name type="scientific">Hymenobacter humi</name>
    <dbReference type="NCBI Taxonomy" id="1411620"/>
    <lineage>
        <taxon>Bacteria</taxon>
        <taxon>Pseudomonadati</taxon>
        <taxon>Bacteroidota</taxon>
        <taxon>Cytophagia</taxon>
        <taxon>Cytophagales</taxon>
        <taxon>Hymenobacteraceae</taxon>
        <taxon>Hymenobacter</taxon>
    </lineage>
</organism>
<keyword evidence="1" id="KW-0812">Transmembrane</keyword>
<accession>A0ABW2U6T8</accession>
<dbReference type="Gene3D" id="2.170.130.10">
    <property type="entry name" value="TonB-dependent receptor, plug domain"/>
    <property type="match status" value="1"/>
</dbReference>
<protein>
    <submittedName>
        <fullName evidence="3">Carboxypeptidase-like regulatory domain-containing protein</fullName>
    </submittedName>
</protein>
<evidence type="ECO:0000259" key="2">
    <source>
        <dbReference type="Pfam" id="PF07715"/>
    </source>
</evidence>
<dbReference type="Pfam" id="PF07715">
    <property type="entry name" value="Plug"/>
    <property type="match status" value="1"/>
</dbReference>
<dbReference type="Pfam" id="PF13715">
    <property type="entry name" value="CarbopepD_reg_2"/>
    <property type="match status" value="1"/>
</dbReference>
<dbReference type="InterPro" id="IPR012910">
    <property type="entry name" value="Plug_dom"/>
</dbReference>
<reference evidence="4" key="1">
    <citation type="journal article" date="2019" name="Int. J. Syst. Evol. Microbiol.">
        <title>The Global Catalogue of Microorganisms (GCM) 10K type strain sequencing project: providing services to taxonomists for standard genome sequencing and annotation.</title>
        <authorList>
            <consortium name="The Broad Institute Genomics Platform"/>
            <consortium name="The Broad Institute Genome Sequencing Center for Infectious Disease"/>
            <person name="Wu L."/>
            <person name="Ma J."/>
        </authorList>
    </citation>
    <scope>NUCLEOTIDE SEQUENCE [LARGE SCALE GENOMIC DNA]</scope>
    <source>
        <strain evidence="4">JCM 19635</strain>
    </source>
</reference>
<dbReference type="RefSeq" id="WP_380206006.1">
    <property type="nucleotide sequence ID" value="NZ_JBHTEK010000001.1"/>
</dbReference>
<gene>
    <name evidence="3" type="ORF">ACFQT0_12640</name>
</gene>
<keyword evidence="1" id="KW-0813">Transport</keyword>
<comment type="similarity">
    <text evidence="1">Belongs to the TonB-dependent receptor family.</text>
</comment>
<name>A0ABW2U6T8_9BACT</name>
<keyword evidence="4" id="KW-1185">Reference proteome</keyword>
<dbReference type="Gene3D" id="2.60.40.1120">
    <property type="entry name" value="Carboxypeptidase-like, regulatory domain"/>
    <property type="match status" value="1"/>
</dbReference>
<evidence type="ECO:0000256" key="1">
    <source>
        <dbReference type="PROSITE-ProRule" id="PRU01360"/>
    </source>
</evidence>
<keyword evidence="1" id="KW-0998">Cell outer membrane</keyword>
<dbReference type="InterPro" id="IPR008969">
    <property type="entry name" value="CarboxyPept-like_regulatory"/>
</dbReference>
<keyword evidence="1" id="KW-1134">Transmembrane beta strand</keyword>
<dbReference type="SUPFAM" id="SSF56935">
    <property type="entry name" value="Porins"/>
    <property type="match status" value="1"/>
</dbReference>
<evidence type="ECO:0000313" key="3">
    <source>
        <dbReference type="EMBL" id="MFC7668136.1"/>
    </source>
</evidence>
<dbReference type="Proteomes" id="UP001596513">
    <property type="component" value="Unassembled WGS sequence"/>
</dbReference>